<keyword evidence="1" id="KW-0808">Transferase</keyword>
<dbReference type="PATRIC" id="fig|307121.4.peg.6037"/>
<keyword evidence="2 4" id="KW-0418">Kinase</keyword>
<dbReference type="PANTHER" id="PTHR10584">
    <property type="entry name" value="SUGAR KINASE"/>
    <property type="match status" value="1"/>
</dbReference>
<dbReference type="OrthoDB" id="9808601at2"/>
<reference evidence="5" key="1">
    <citation type="submission" date="2016-06" db="EMBL/GenBank/DDBJ databases">
        <authorList>
            <person name="Varghese N."/>
        </authorList>
    </citation>
    <scope>NUCLEOTIDE SEQUENCE [LARGE SCALE GENOMIC DNA]</scope>
    <source>
        <strain evidence="5">DSM 45344</strain>
    </source>
</reference>
<protein>
    <submittedName>
        <fullName evidence="4">Sugar or nucleoside kinase, ribokinase family</fullName>
    </submittedName>
</protein>
<keyword evidence="5" id="KW-1185">Reference proteome</keyword>
<dbReference type="Proteomes" id="UP000199393">
    <property type="component" value="Chromosome I"/>
</dbReference>
<organism evidence="4 5">
    <name type="scientific">Micromonospora krabiensis</name>
    <dbReference type="NCBI Taxonomy" id="307121"/>
    <lineage>
        <taxon>Bacteria</taxon>
        <taxon>Bacillati</taxon>
        <taxon>Actinomycetota</taxon>
        <taxon>Actinomycetes</taxon>
        <taxon>Micromonosporales</taxon>
        <taxon>Micromonosporaceae</taxon>
        <taxon>Micromonospora</taxon>
    </lineage>
</organism>
<evidence type="ECO:0000259" key="3">
    <source>
        <dbReference type="Pfam" id="PF00294"/>
    </source>
</evidence>
<dbReference type="InterPro" id="IPR029056">
    <property type="entry name" value="Ribokinase-like"/>
</dbReference>
<evidence type="ECO:0000256" key="2">
    <source>
        <dbReference type="ARBA" id="ARBA00022777"/>
    </source>
</evidence>
<feature type="domain" description="Carbohydrate kinase PfkB" evidence="3">
    <location>
        <begin position="179"/>
        <end position="280"/>
    </location>
</feature>
<evidence type="ECO:0000313" key="4">
    <source>
        <dbReference type="EMBL" id="SBV30334.1"/>
    </source>
</evidence>
<dbReference type="Gene3D" id="3.40.1190.20">
    <property type="match status" value="1"/>
</dbReference>
<accession>A0A1C3NCL4</accession>
<dbReference type="SUPFAM" id="SSF53613">
    <property type="entry name" value="Ribokinase-like"/>
    <property type="match status" value="1"/>
</dbReference>
<gene>
    <name evidence="4" type="ORF">GA0070620_5930</name>
</gene>
<dbReference type="InterPro" id="IPR011611">
    <property type="entry name" value="PfkB_dom"/>
</dbReference>
<dbReference type="InterPro" id="IPR002173">
    <property type="entry name" value="Carboh/pur_kinase_PfkB_CS"/>
</dbReference>
<sequence>MFDLLVIGGLGVDVRVRVPALPLPLADSLTVDPVELRIGNTGAGVALAAHALGLRVAVVDVLGADPAGDVVRAALARAGLHAVLVDAPAGTRRSVNLVDPTGRRMSLYDPRPWSGPPPVTPAELTGLVRDAAHVHLSIMDWTTGLLPAVRDGLGAGAVLSTDLHDWDGENPYHRPFAAAADLVFVSGVRLGDRAATVAAGLAPRTVVVTRGAAGADLHLGAGAPTRVPAAAPPGPVVDTNGAGDAFAAGLVAGRLGGAPLDEAAAYAARVAAAACTHDGMEYPPGLLPTR</sequence>
<dbReference type="STRING" id="307121.GA0070620_5930"/>
<dbReference type="AlphaFoldDB" id="A0A1C3NCL4"/>
<dbReference type="Pfam" id="PF00294">
    <property type="entry name" value="PfkB"/>
    <property type="match status" value="1"/>
</dbReference>
<proteinExistence type="predicted"/>
<dbReference type="RefSeq" id="WP_091596254.1">
    <property type="nucleotide sequence ID" value="NZ_JBHRWG010000002.1"/>
</dbReference>
<dbReference type="PROSITE" id="PS00584">
    <property type="entry name" value="PFKB_KINASES_2"/>
    <property type="match status" value="1"/>
</dbReference>
<name>A0A1C3NCL4_9ACTN</name>
<evidence type="ECO:0000256" key="1">
    <source>
        <dbReference type="ARBA" id="ARBA00022679"/>
    </source>
</evidence>
<dbReference type="EMBL" id="LT598496">
    <property type="protein sequence ID" value="SBV30334.1"/>
    <property type="molecule type" value="Genomic_DNA"/>
</dbReference>
<evidence type="ECO:0000313" key="5">
    <source>
        <dbReference type="Proteomes" id="UP000199393"/>
    </source>
</evidence>
<dbReference type="GO" id="GO:0016301">
    <property type="term" value="F:kinase activity"/>
    <property type="evidence" value="ECO:0007669"/>
    <property type="project" value="UniProtKB-KW"/>
</dbReference>
<dbReference type="PANTHER" id="PTHR10584:SF166">
    <property type="entry name" value="RIBOKINASE"/>
    <property type="match status" value="1"/>
</dbReference>
<dbReference type="GO" id="GO:0005829">
    <property type="term" value="C:cytosol"/>
    <property type="evidence" value="ECO:0007669"/>
    <property type="project" value="TreeGrafter"/>
</dbReference>